<protein>
    <submittedName>
        <fullName evidence="2">Uncharacterized protein</fullName>
    </submittedName>
</protein>
<gene>
    <name evidence="2" type="ORF">SARC_08355</name>
</gene>
<dbReference type="Proteomes" id="UP000054560">
    <property type="component" value="Unassembled WGS sequence"/>
</dbReference>
<feature type="compositionally biased region" description="Basic and acidic residues" evidence="1">
    <location>
        <begin position="71"/>
        <end position="85"/>
    </location>
</feature>
<reference evidence="2 3" key="1">
    <citation type="submission" date="2011-02" db="EMBL/GenBank/DDBJ databases">
        <title>The Genome Sequence of Sphaeroforma arctica JP610.</title>
        <authorList>
            <consortium name="The Broad Institute Genome Sequencing Platform"/>
            <person name="Russ C."/>
            <person name="Cuomo C."/>
            <person name="Young S.K."/>
            <person name="Zeng Q."/>
            <person name="Gargeya S."/>
            <person name="Alvarado L."/>
            <person name="Berlin A."/>
            <person name="Chapman S.B."/>
            <person name="Chen Z."/>
            <person name="Freedman E."/>
            <person name="Gellesch M."/>
            <person name="Goldberg J."/>
            <person name="Griggs A."/>
            <person name="Gujja S."/>
            <person name="Heilman E."/>
            <person name="Heiman D."/>
            <person name="Howarth C."/>
            <person name="Mehta T."/>
            <person name="Neiman D."/>
            <person name="Pearson M."/>
            <person name="Roberts A."/>
            <person name="Saif S."/>
            <person name="Shea T."/>
            <person name="Shenoy N."/>
            <person name="Sisk P."/>
            <person name="Stolte C."/>
            <person name="Sykes S."/>
            <person name="White J."/>
            <person name="Yandava C."/>
            <person name="Burger G."/>
            <person name="Gray M.W."/>
            <person name="Holland P.W.H."/>
            <person name="King N."/>
            <person name="Lang F.B.F."/>
            <person name="Roger A.J."/>
            <person name="Ruiz-Trillo I."/>
            <person name="Haas B."/>
            <person name="Nusbaum C."/>
            <person name="Birren B."/>
        </authorList>
    </citation>
    <scope>NUCLEOTIDE SEQUENCE [LARGE SCALE GENOMIC DNA]</scope>
    <source>
        <strain evidence="2 3">JP610</strain>
    </source>
</reference>
<feature type="region of interest" description="Disordered" evidence="1">
    <location>
        <begin position="55"/>
        <end position="85"/>
    </location>
</feature>
<organism evidence="2 3">
    <name type="scientific">Sphaeroforma arctica JP610</name>
    <dbReference type="NCBI Taxonomy" id="667725"/>
    <lineage>
        <taxon>Eukaryota</taxon>
        <taxon>Ichthyosporea</taxon>
        <taxon>Ichthyophonida</taxon>
        <taxon>Sphaeroforma</taxon>
    </lineage>
</organism>
<keyword evidence="3" id="KW-1185">Reference proteome</keyword>
<proteinExistence type="predicted"/>
<sequence length="85" mass="9740">MAMSVPRRAESNRRFLCNPEWSDTQKQLETNYSGADFVFSNLAFKNNLKAVGRAMKSKKKNSARSMSVGTVDRETPDDKRFKKYA</sequence>
<evidence type="ECO:0000313" key="2">
    <source>
        <dbReference type="EMBL" id="KNC79245.1"/>
    </source>
</evidence>
<dbReference type="EMBL" id="KQ242341">
    <property type="protein sequence ID" value="KNC79245.1"/>
    <property type="molecule type" value="Genomic_DNA"/>
</dbReference>
<dbReference type="RefSeq" id="XP_014153147.1">
    <property type="nucleotide sequence ID" value="XM_014297672.1"/>
</dbReference>
<name>A0A0L0FR52_9EUKA</name>
<evidence type="ECO:0000313" key="3">
    <source>
        <dbReference type="Proteomes" id="UP000054560"/>
    </source>
</evidence>
<evidence type="ECO:0000256" key="1">
    <source>
        <dbReference type="SAM" id="MobiDB-lite"/>
    </source>
</evidence>
<accession>A0A0L0FR52</accession>
<dbReference type="AlphaFoldDB" id="A0A0L0FR52"/>
<dbReference type="GeneID" id="25908859"/>